<dbReference type="VEuPathDB" id="FungiDB:F4678DRAFT_133241"/>
<name>A0A9W8NFT0_9PEZI</name>
<evidence type="ECO:0000313" key="2">
    <source>
        <dbReference type="EMBL" id="KAJ3574702.1"/>
    </source>
</evidence>
<proteinExistence type="predicted"/>
<protein>
    <submittedName>
        <fullName evidence="2">Uncharacterized protein</fullName>
    </submittedName>
</protein>
<feature type="region of interest" description="Disordered" evidence="1">
    <location>
        <begin position="30"/>
        <end position="57"/>
    </location>
</feature>
<evidence type="ECO:0000256" key="1">
    <source>
        <dbReference type="SAM" id="MobiDB-lite"/>
    </source>
</evidence>
<organism evidence="2 3">
    <name type="scientific">Xylaria arbuscula</name>
    <dbReference type="NCBI Taxonomy" id="114810"/>
    <lineage>
        <taxon>Eukaryota</taxon>
        <taxon>Fungi</taxon>
        <taxon>Dikarya</taxon>
        <taxon>Ascomycota</taxon>
        <taxon>Pezizomycotina</taxon>
        <taxon>Sordariomycetes</taxon>
        <taxon>Xylariomycetidae</taxon>
        <taxon>Xylariales</taxon>
        <taxon>Xylariaceae</taxon>
        <taxon>Xylaria</taxon>
    </lineage>
</organism>
<dbReference type="EMBL" id="JANPWZ010000593">
    <property type="protein sequence ID" value="KAJ3574702.1"/>
    <property type="molecule type" value="Genomic_DNA"/>
</dbReference>
<evidence type="ECO:0000313" key="3">
    <source>
        <dbReference type="Proteomes" id="UP001148614"/>
    </source>
</evidence>
<accession>A0A9W8NFT0</accession>
<dbReference type="AlphaFoldDB" id="A0A9W8NFT0"/>
<keyword evidence="3" id="KW-1185">Reference proteome</keyword>
<sequence length="153" mass="16340">MADLIGRIARNKDNNTLNDIGISRSDSGATKLSRLRSRGTSGSGSAPGSTLGSRSRSFGFGGWNFGGKSAGDEFNRLTRPNAVYTVNATASGDNTDIESALGRASKDIYRTREFRVDYEDLLSGSHGSSVKDSNTASTSRNEYDDACLLHYKG</sequence>
<gene>
    <name evidence="2" type="ORF">NPX13_g4282</name>
</gene>
<dbReference type="Proteomes" id="UP001148614">
    <property type="component" value="Unassembled WGS sequence"/>
</dbReference>
<comment type="caution">
    <text evidence="2">The sequence shown here is derived from an EMBL/GenBank/DDBJ whole genome shotgun (WGS) entry which is preliminary data.</text>
</comment>
<reference evidence="2" key="1">
    <citation type="submission" date="2022-07" db="EMBL/GenBank/DDBJ databases">
        <title>Genome Sequence of Xylaria arbuscula.</title>
        <authorList>
            <person name="Buettner E."/>
        </authorList>
    </citation>
    <scope>NUCLEOTIDE SEQUENCE</scope>
    <source>
        <strain evidence="2">VT107</strain>
    </source>
</reference>
<feature type="compositionally biased region" description="Low complexity" evidence="1">
    <location>
        <begin position="38"/>
        <end position="57"/>
    </location>
</feature>